<dbReference type="PANTHER" id="PTHR14145:SF1">
    <property type="entry name" value="26S PROTEASOME NON-ATPASE REGULATORY SUBUNIT 6"/>
    <property type="match status" value="1"/>
</dbReference>
<dbReference type="Pfam" id="PF21154">
    <property type="entry name" value="RPN7_PSMD6_C"/>
    <property type="match status" value="1"/>
</dbReference>
<evidence type="ECO:0000313" key="7">
    <source>
        <dbReference type="EMBL" id="GMM34143.1"/>
    </source>
</evidence>
<dbReference type="SUPFAM" id="SSF46785">
    <property type="entry name" value="Winged helix' DNA-binding domain"/>
    <property type="match status" value="1"/>
</dbReference>
<dbReference type="EMBL" id="BTFZ01000002">
    <property type="protein sequence ID" value="GMM34143.1"/>
    <property type="molecule type" value="Genomic_DNA"/>
</dbReference>
<feature type="domain" description="PCI" evidence="6">
    <location>
        <begin position="201"/>
        <end position="373"/>
    </location>
</feature>
<protein>
    <submittedName>
        <fullName evidence="7">Proteasome regulatory particle lid subunit</fullName>
    </submittedName>
</protein>
<dbReference type="FunFam" id="1.25.40.570:FF:000005">
    <property type="entry name" value="26S proteasome regulatory subunit N7"/>
    <property type="match status" value="1"/>
</dbReference>
<dbReference type="InterPro" id="IPR011990">
    <property type="entry name" value="TPR-like_helical_dom_sf"/>
</dbReference>
<dbReference type="Pfam" id="PF10602">
    <property type="entry name" value="RPN7"/>
    <property type="match status" value="1"/>
</dbReference>
<dbReference type="InterPro" id="IPR036390">
    <property type="entry name" value="WH_DNA-bd_sf"/>
</dbReference>
<dbReference type="RefSeq" id="XP_064851143.1">
    <property type="nucleotide sequence ID" value="XM_064995071.1"/>
</dbReference>
<dbReference type="Pfam" id="PF01399">
    <property type="entry name" value="PCI"/>
    <property type="match status" value="1"/>
</dbReference>
<dbReference type="Proteomes" id="UP001360560">
    <property type="component" value="Unassembled WGS sequence"/>
</dbReference>
<keyword evidence="8" id="KW-1185">Reference proteome</keyword>
<comment type="subunit">
    <text evidence="3">The 26S proteasome is composed of a core protease, known as the 20S proteasome, capped at one or both ends by the 19S regulatory complex (RC). The RC is composed of at least 18 different subunits in two subcomplexes, the base and the lid, which form the portions proximal and distal to the 20S proteolytic core, respectively. Component of the lid subcomplex of the 19S RC.</text>
</comment>
<evidence type="ECO:0000256" key="1">
    <source>
        <dbReference type="ARBA" id="ARBA00022942"/>
    </source>
</evidence>
<dbReference type="PANTHER" id="PTHR14145">
    <property type="entry name" value="26S PROTESOME SUBUNIT 6"/>
    <property type="match status" value="1"/>
</dbReference>
<keyword evidence="4" id="KW-0802">TPR repeat</keyword>
<feature type="coiled-coil region" evidence="5">
    <location>
        <begin position="80"/>
        <end position="107"/>
    </location>
</feature>
<comment type="function">
    <text evidence="2">Component of the 19S cap proteasome complex which acts as a regulatory subunit of the 26S proteasome, involved in the ATP-dependent degradation of ubiquitinated proteins.</text>
</comment>
<dbReference type="PROSITE" id="PS50250">
    <property type="entry name" value="PCI"/>
    <property type="match status" value="1"/>
</dbReference>
<evidence type="ECO:0000259" key="6">
    <source>
        <dbReference type="PROSITE" id="PS50250"/>
    </source>
</evidence>
<gene>
    <name evidence="7" type="ORF">DASC09_014680</name>
</gene>
<evidence type="ECO:0000256" key="2">
    <source>
        <dbReference type="ARBA" id="ARBA00093435"/>
    </source>
</evidence>
<dbReference type="GO" id="GO:0043161">
    <property type="term" value="P:proteasome-mediated ubiquitin-dependent protein catabolic process"/>
    <property type="evidence" value="ECO:0007669"/>
    <property type="project" value="TreeGrafter"/>
</dbReference>
<dbReference type="GeneID" id="90072122"/>
<sequence length="408" mass="46918">MSKEFETSGIERVPDFQLPQYAFELTNPELKSRHPAAIKYITTQIEKEDLAPYYYYLHHEYFKKDASFLPWDETMYENLKSNNDAKIKELNNKITTIEEEDEDNELDKVIAITKLGEYYAKIGDRSNAIKTLRKAFELSSSTGTKIDILLTISRIGFFFNDLHFTEKILSEASLLIEKGGDWERRNRYKTYYGIHLMSIRNFEEAAKLLVDSLSTFTSTEIATYEQIAVLAVLAGLLVFERKDHKKKIVDSPEILSLVTTSHEVKLVTSLSDALYHTQYQNLFPFLSQVYDEVLISSQYLSIHANYYIRELRRKAYAQLLDSYKALSLKSMAEQFGVSVEFLDNDLCKFIPNKKLNCVIDRVNGIVETNRPDNKNAQYQLLIKQGDSLLTKLQKYGAAVKLSGTSTVA</sequence>
<keyword evidence="5" id="KW-0175">Coiled coil</keyword>
<dbReference type="InterPro" id="IPR000717">
    <property type="entry name" value="PCI_dom"/>
</dbReference>
<evidence type="ECO:0000256" key="5">
    <source>
        <dbReference type="SAM" id="Coils"/>
    </source>
</evidence>
<dbReference type="InterPro" id="IPR019734">
    <property type="entry name" value="TPR_rpt"/>
</dbReference>
<name>A0AAV5QH15_9ASCO</name>
<proteinExistence type="predicted"/>
<evidence type="ECO:0000313" key="8">
    <source>
        <dbReference type="Proteomes" id="UP001360560"/>
    </source>
</evidence>
<dbReference type="GO" id="GO:0008541">
    <property type="term" value="C:proteasome regulatory particle, lid subcomplex"/>
    <property type="evidence" value="ECO:0007669"/>
    <property type="project" value="UniProtKB-ARBA"/>
</dbReference>
<dbReference type="SUPFAM" id="SSF48452">
    <property type="entry name" value="TPR-like"/>
    <property type="match status" value="1"/>
</dbReference>
<dbReference type="Gene3D" id="1.25.40.570">
    <property type="match status" value="1"/>
</dbReference>
<dbReference type="InterPro" id="IPR019585">
    <property type="entry name" value="Rpn7/CSN1"/>
</dbReference>
<dbReference type="SMART" id="SM00088">
    <property type="entry name" value="PINT"/>
    <property type="match status" value="1"/>
</dbReference>
<organism evidence="7 8">
    <name type="scientific">Saccharomycopsis crataegensis</name>
    <dbReference type="NCBI Taxonomy" id="43959"/>
    <lineage>
        <taxon>Eukaryota</taxon>
        <taxon>Fungi</taxon>
        <taxon>Dikarya</taxon>
        <taxon>Ascomycota</taxon>
        <taxon>Saccharomycotina</taxon>
        <taxon>Saccharomycetes</taxon>
        <taxon>Saccharomycopsidaceae</taxon>
        <taxon>Saccharomycopsis</taxon>
    </lineage>
</organism>
<evidence type="ECO:0000256" key="3">
    <source>
        <dbReference type="ARBA" id="ARBA00093502"/>
    </source>
</evidence>
<dbReference type="AlphaFoldDB" id="A0AAV5QH15"/>
<feature type="repeat" description="TPR" evidence="4">
    <location>
        <begin position="109"/>
        <end position="142"/>
    </location>
</feature>
<accession>A0AAV5QH15</accession>
<evidence type="ECO:0000256" key="4">
    <source>
        <dbReference type="PROSITE-ProRule" id="PRU00339"/>
    </source>
</evidence>
<reference evidence="7 8" key="1">
    <citation type="journal article" date="2023" name="Elife">
        <title>Identification of key yeast species and microbe-microbe interactions impacting larval growth of Drosophila in the wild.</title>
        <authorList>
            <person name="Mure A."/>
            <person name="Sugiura Y."/>
            <person name="Maeda R."/>
            <person name="Honda K."/>
            <person name="Sakurai N."/>
            <person name="Takahashi Y."/>
            <person name="Watada M."/>
            <person name="Katoh T."/>
            <person name="Gotoh A."/>
            <person name="Gotoh Y."/>
            <person name="Taniguchi I."/>
            <person name="Nakamura K."/>
            <person name="Hayashi T."/>
            <person name="Katayama T."/>
            <person name="Uemura T."/>
            <person name="Hattori Y."/>
        </authorList>
    </citation>
    <scope>NUCLEOTIDE SEQUENCE [LARGE SCALE GENOMIC DNA]</scope>
    <source>
        <strain evidence="7 8">SC-9</strain>
    </source>
</reference>
<dbReference type="InterPro" id="IPR045135">
    <property type="entry name" value="Rpn7_N"/>
</dbReference>
<dbReference type="PROSITE" id="PS50005">
    <property type="entry name" value="TPR"/>
    <property type="match status" value="1"/>
</dbReference>
<comment type="caution">
    <text evidence="7">The sequence shown here is derived from an EMBL/GenBank/DDBJ whole genome shotgun (WGS) entry which is preliminary data.</text>
</comment>
<keyword evidence="1 7" id="KW-0647">Proteasome</keyword>
<dbReference type="InterPro" id="IPR049549">
    <property type="entry name" value="RPN7_PSMD6_C"/>
</dbReference>